<organism evidence="1">
    <name type="scientific">uncultured Caudovirales phage</name>
    <dbReference type="NCBI Taxonomy" id="2100421"/>
    <lineage>
        <taxon>Viruses</taxon>
        <taxon>Duplodnaviria</taxon>
        <taxon>Heunggongvirae</taxon>
        <taxon>Uroviricota</taxon>
        <taxon>Caudoviricetes</taxon>
        <taxon>Peduoviridae</taxon>
        <taxon>Maltschvirus</taxon>
        <taxon>Maltschvirus maltsch</taxon>
    </lineage>
</organism>
<accession>A0A6J7WX09</accession>
<protein>
    <submittedName>
        <fullName evidence="1">Uncharacterized protein</fullName>
    </submittedName>
</protein>
<reference evidence="1" key="1">
    <citation type="submission" date="2020-05" db="EMBL/GenBank/DDBJ databases">
        <authorList>
            <person name="Chiriac C."/>
            <person name="Salcher M."/>
            <person name="Ghai R."/>
            <person name="Kavagutti S V."/>
        </authorList>
    </citation>
    <scope>NUCLEOTIDE SEQUENCE</scope>
</reference>
<name>A0A6J7WX09_9CAUD</name>
<sequence>MSQSKPMYAYQCPNCQMRVWLYVRPTTAPTCQNPKRHAHKLEVMNKMPIEGYAKTNR</sequence>
<proteinExistence type="predicted"/>
<gene>
    <name evidence="1" type="ORF">UFOVP361_100</name>
</gene>
<dbReference type="EMBL" id="LR798301">
    <property type="protein sequence ID" value="CAB5222300.1"/>
    <property type="molecule type" value="Genomic_DNA"/>
</dbReference>
<evidence type="ECO:0000313" key="1">
    <source>
        <dbReference type="EMBL" id="CAB5222300.1"/>
    </source>
</evidence>